<dbReference type="InterPro" id="IPR036439">
    <property type="entry name" value="Dockerin_dom_sf"/>
</dbReference>
<dbReference type="EMBL" id="CP028858">
    <property type="protein sequence ID" value="AWB28147.1"/>
    <property type="molecule type" value="Genomic_DNA"/>
</dbReference>
<gene>
    <name evidence="2" type="ORF">HARCEL1_10740</name>
</gene>
<sequence>MPDRSQSPEEDQVCTRRSALKAGLATTLGGVVVGSHVASGAESTAATDDETPTSRTTSTRVITGHTPPEIEPTIQVDDGPIQETTSVTVAPGTPVTLALHVTSGSVYDWFWDDGSTGRERTVRPTETTGYVAEYSAPPYFSGSVRFDVFVEGDPTPTPTDPTTTPTPESGPTWPADPGATDPDGDGLYEDLNGNGRIDFPDVNALFQHTGTEAVAANSQYYDVDSDGSVDLQDVLALFEDV</sequence>
<evidence type="ECO:0000256" key="1">
    <source>
        <dbReference type="SAM" id="MobiDB-lite"/>
    </source>
</evidence>
<dbReference type="GeneID" id="36512989"/>
<dbReference type="InterPro" id="IPR018247">
    <property type="entry name" value="EF_Hand_1_Ca_BS"/>
</dbReference>
<protein>
    <recommendedName>
        <fullName evidence="4">EF-hand domain-containing protein</fullName>
    </recommendedName>
</protein>
<dbReference type="Gene3D" id="1.10.1330.10">
    <property type="entry name" value="Dockerin domain"/>
    <property type="match status" value="1"/>
</dbReference>
<dbReference type="Proteomes" id="UP000244727">
    <property type="component" value="Chromosome"/>
</dbReference>
<evidence type="ECO:0008006" key="4">
    <source>
        <dbReference type="Google" id="ProtNLM"/>
    </source>
</evidence>
<dbReference type="AlphaFoldDB" id="A0A2R4X2X3"/>
<dbReference type="GO" id="GO:0000272">
    <property type="term" value="P:polysaccharide catabolic process"/>
    <property type="evidence" value="ECO:0007669"/>
    <property type="project" value="InterPro"/>
</dbReference>
<dbReference type="SUPFAM" id="SSF63446">
    <property type="entry name" value="Type I dockerin domain"/>
    <property type="match status" value="1"/>
</dbReference>
<dbReference type="PROSITE" id="PS00018">
    <property type="entry name" value="EF_HAND_1"/>
    <property type="match status" value="2"/>
</dbReference>
<dbReference type="InterPro" id="IPR002105">
    <property type="entry name" value="Dockerin_1_rpt"/>
</dbReference>
<feature type="region of interest" description="Disordered" evidence="1">
    <location>
        <begin position="152"/>
        <end position="194"/>
    </location>
</feature>
<reference evidence="2 3" key="1">
    <citation type="submission" date="2018-04" db="EMBL/GenBank/DDBJ databases">
        <title>Halococcoides cellulosivorans gen. nov., sp. nov., an extremely halophilic cellulose-utilizing haloarchaeon from hypersaline lakes.</title>
        <authorList>
            <person name="Sorokin D.Y."/>
            <person name="Toshchakov S.V."/>
            <person name="Samarov N.I."/>
            <person name="Korzhenkov A."/>
            <person name="Kublanov I.V."/>
        </authorList>
    </citation>
    <scope>NUCLEOTIDE SEQUENCE [LARGE SCALE GENOMIC DNA]</scope>
    <source>
        <strain evidence="2 3">HArcel1</strain>
    </source>
</reference>
<proteinExistence type="predicted"/>
<evidence type="ECO:0000313" key="3">
    <source>
        <dbReference type="Proteomes" id="UP000244727"/>
    </source>
</evidence>
<feature type="region of interest" description="Disordered" evidence="1">
    <location>
        <begin position="38"/>
        <end position="68"/>
    </location>
</feature>
<organism evidence="2 3">
    <name type="scientific">Halococcoides cellulosivorans</name>
    <dbReference type="NCBI Taxonomy" id="1679096"/>
    <lineage>
        <taxon>Archaea</taxon>
        <taxon>Methanobacteriati</taxon>
        <taxon>Methanobacteriota</taxon>
        <taxon>Stenosarchaea group</taxon>
        <taxon>Halobacteria</taxon>
        <taxon>Halobacteriales</taxon>
        <taxon>Haloarculaceae</taxon>
        <taxon>Halococcoides</taxon>
    </lineage>
</organism>
<dbReference type="PROSITE" id="PS51318">
    <property type="entry name" value="TAT"/>
    <property type="match status" value="1"/>
</dbReference>
<feature type="compositionally biased region" description="Low complexity" evidence="1">
    <location>
        <begin position="160"/>
        <end position="181"/>
    </location>
</feature>
<accession>A0A2R4X2X3</accession>
<evidence type="ECO:0000313" key="2">
    <source>
        <dbReference type="EMBL" id="AWB28147.1"/>
    </source>
</evidence>
<dbReference type="RefSeq" id="WP_108383372.1">
    <property type="nucleotide sequence ID" value="NZ_CP028858.1"/>
</dbReference>
<keyword evidence="3" id="KW-1185">Reference proteome</keyword>
<dbReference type="KEGG" id="harc:HARCEL1_10740"/>
<dbReference type="GO" id="GO:0004553">
    <property type="term" value="F:hydrolase activity, hydrolyzing O-glycosyl compounds"/>
    <property type="evidence" value="ECO:0007669"/>
    <property type="project" value="InterPro"/>
</dbReference>
<dbReference type="Pfam" id="PF00404">
    <property type="entry name" value="Dockerin_1"/>
    <property type="match status" value="1"/>
</dbReference>
<dbReference type="InterPro" id="IPR006311">
    <property type="entry name" value="TAT_signal"/>
</dbReference>
<name>A0A2R4X2X3_9EURY</name>